<dbReference type="EMBL" id="PIQO01000034">
    <property type="protein sequence ID" value="PKR82625.1"/>
    <property type="molecule type" value="Genomic_DNA"/>
</dbReference>
<keyword evidence="2" id="KW-1185">Reference proteome</keyword>
<name>A0A2N3LDH3_9BACI</name>
<gene>
    <name evidence="1" type="ORF">CWO92_23450</name>
</gene>
<reference evidence="1 2" key="1">
    <citation type="submission" date="2017-11" db="EMBL/GenBank/DDBJ databases">
        <title>Bacillus camelliae sp. nov., isolated from pu'er tea.</title>
        <authorList>
            <person name="Niu L."/>
        </authorList>
    </citation>
    <scope>NUCLEOTIDE SEQUENCE [LARGE SCALE GENOMIC DNA]</scope>
    <source>
        <strain evidence="1 2">7578-1</strain>
    </source>
</reference>
<comment type="caution">
    <text evidence="1">The sequence shown here is derived from an EMBL/GenBank/DDBJ whole genome shotgun (WGS) entry which is preliminary data.</text>
</comment>
<evidence type="ECO:0000313" key="1">
    <source>
        <dbReference type="EMBL" id="PKR82625.1"/>
    </source>
</evidence>
<evidence type="ECO:0000313" key="2">
    <source>
        <dbReference type="Proteomes" id="UP000233440"/>
    </source>
</evidence>
<dbReference type="Proteomes" id="UP000233440">
    <property type="component" value="Unassembled WGS sequence"/>
</dbReference>
<sequence length="71" mass="8199">MFSIQKIVEEGKMSNHLEKAEQEIFNIKIYRESVVSPTQWQSEKVMAYRMAFSGEQPCGGSSSQKFDEYSL</sequence>
<organism evidence="1 2">
    <name type="scientific">Heyndrickxia camelliae</name>
    <dbReference type="NCBI Taxonomy" id="1707093"/>
    <lineage>
        <taxon>Bacteria</taxon>
        <taxon>Bacillati</taxon>
        <taxon>Bacillota</taxon>
        <taxon>Bacilli</taxon>
        <taxon>Bacillales</taxon>
        <taxon>Bacillaceae</taxon>
        <taxon>Heyndrickxia</taxon>
    </lineage>
</organism>
<proteinExistence type="predicted"/>
<accession>A0A2N3LDH3</accession>
<protein>
    <submittedName>
        <fullName evidence="1">Uncharacterized protein</fullName>
    </submittedName>
</protein>
<dbReference type="AlphaFoldDB" id="A0A2N3LDH3"/>
<dbReference type="RefSeq" id="WP_101356617.1">
    <property type="nucleotide sequence ID" value="NZ_PIQO01000034.1"/>
</dbReference>